<feature type="region of interest" description="Disordered" evidence="2">
    <location>
        <begin position="399"/>
        <end position="430"/>
    </location>
</feature>
<keyword evidence="5" id="KW-1185">Reference proteome</keyword>
<dbReference type="GeneID" id="34945702"/>
<feature type="compositionally biased region" description="Basic and acidic residues" evidence="2">
    <location>
        <begin position="1"/>
        <end position="39"/>
    </location>
</feature>
<reference evidence="4 5" key="2">
    <citation type="journal article" date="2014" name="BMC Genomics">
        <title>An improved genome of the model marine alga Ostreococcus tauri unfolds by assessing Illumina de novo assemblies.</title>
        <authorList>
            <person name="Blanc-Mathieu R."/>
            <person name="Verhelst B."/>
            <person name="Derelle E."/>
            <person name="Rombauts S."/>
            <person name="Bouget F.Y."/>
            <person name="Carre I."/>
            <person name="Chateau A."/>
            <person name="Eyre-Walker A."/>
            <person name="Grimsley N."/>
            <person name="Moreau H."/>
            <person name="Piegu B."/>
            <person name="Rivals E."/>
            <person name="Schackwitz W."/>
            <person name="Van de Peer Y."/>
            <person name="Piganeau G."/>
        </authorList>
    </citation>
    <scope>NUCLEOTIDE SEQUENCE [LARGE SCALE GENOMIC DNA]</scope>
    <source>
        <strain evidence="5">OTTH 0595 / CCAP 157/2 / RCC745</strain>
    </source>
</reference>
<proteinExistence type="predicted"/>
<gene>
    <name evidence="4" type="ORF">OT_ostta03g04040</name>
</gene>
<evidence type="ECO:0000256" key="2">
    <source>
        <dbReference type="SAM" id="MobiDB-lite"/>
    </source>
</evidence>
<dbReference type="InterPro" id="IPR035969">
    <property type="entry name" value="Rab-GAP_TBC_sf"/>
</dbReference>
<dbReference type="Pfam" id="PF00566">
    <property type="entry name" value="RabGAP-TBC"/>
    <property type="match status" value="1"/>
</dbReference>
<dbReference type="InParanoid" id="A0A090M520"/>
<feature type="domain" description="Rab-GAP TBC" evidence="3">
    <location>
        <begin position="40"/>
        <end position="296"/>
    </location>
</feature>
<sequence>MRNDDIVRRARSDGRAYRDGDENGSEDGVKSASSRERSDASTSVTRRTAWFASLLGRETARGRLERRAAYERRRAEAIRANGARVEASESVRAVAMDVERLPSDDPTARSVTMVEALKRILVTHAIGTRRGYRQGMHEVASAVLLCCASAAEYSAAPKGTGRWEDGDSESMAFVDVDHGEDKDAEAAGERDYRFVEHDAFAAFVALMGDASDRESDGRLILAAYYEDASTPTSPISEAFRRINNALRSVDAALAKKLRDLEVEPQLYLLRWLRLAYGREFHRSDVLELWDAIFECLPGVTSDGETISSRDVYEGMAVSVLISMRNELLSAEDFGTAMSQLQQVPQGIHMRHMIARSKAIAMTGQLKENGPENILTWTKSSRKHARQSTTVKNRLVVPGIAGKSMSTSQSNDVDSLDVEASANEESSSVSFDLEASYESQARREEKISKPYRRVESLTLSVPAPVSMTRTRRPSRRDVEGLELDSDPFTAPIFGAVSRQDPDRTTNTDVAASREAAMRHLRAALDALSRASSSGDVDAGVAALQIDTALGRLSD</sequence>
<dbReference type="PANTHER" id="PTHR22957">
    <property type="entry name" value="TBC1 DOMAIN FAMILY MEMBER GTPASE-ACTIVATING PROTEIN"/>
    <property type="match status" value="1"/>
</dbReference>
<dbReference type="AlphaFoldDB" id="A0A090M520"/>
<dbReference type="Proteomes" id="UP000009170">
    <property type="component" value="Unassembled WGS sequence"/>
</dbReference>
<dbReference type="PROSITE" id="PS50086">
    <property type="entry name" value="TBC_RABGAP"/>
    <property type="match status" value="1"/>
</dbReference>
<name>A0A090M520_OSTTA</name>
<dbReference type="SUPFAM" id="SSF47923">
    <property type="entry name" value="Ypt/Rab-GAP domain of gyp1p"/>
    <property type="match status" value="2"/>
</dbReference>
<keyword evidence="1" id="KW-0343">GTPase activation</keyword>
<evidence type="ECO:0000313" key="4">
    <source>
        <dbReference type="EMBL" id="CEF97234.1"/>
    </source>
</evidence>
<evidence type="ECO:0000259" key="3">
    <source>
        <dbReference type="PROSITE" id="PS50086"/>
    </source>
</evidence>
<dbReference type="PANTHER" id="PTHR22957:SF337">
    <property type="entry name" value="TBC1 DOMAIN FAMILY MEMBER 5"/>
    <property type="match status" value="1"/>
</dbReference>
<dbReference type="STRING" id="70448.A0A090M520"/>
<evidence type="ECO:0000256" key="1">
    <source>
        <dbReference type="ARBA" id="ARBA00022468"/>
    </source>
</evidence>
<feature type="compositionally biased region" description="Polar residues" evidence="2">
    <location>
        <begin position="403"/>
        <end position="412"/>
    </location>
</feature>
<feature type="compositionally biased region" description="Low complexity" evidence="2">
    <location>
        <begin position="417"/>
        <end position="429"/>
    </location>
</feature>
<organism evidence="4 5">
    <name type="scientific">Ostreococcus tauri</name>
    <name type="common">Marine green alga</name>
    <dbReference type="NCBI Taxonomy" id="70448"/>
    <lineage>
        <taxon>Eukaryota</taxon>
        <taxon>Viridiplantae</taxon>
        <taxon>Chlorophyta</taxon>
        <taxon>Mamiellophyceae</taxon>
        <taxon>Mamiellales</taxon>
        <taxon>Bathycoccaceae</taxon>
        <taxon>Ostreococcus</taxon>
    </lineage>
</organism>
<accession>A0A090M520</accession>
<dbReference type="Gene3D" id="1.10.8.270">
    <property type="entry name" value="putative rabgap domain of human tbc1 domain family member 14 like domains"/>
    <property type="match status" value="1"/>
</dbReference>
<dbReference type="InterPro" id="IPR000195">
    <property type="entry name" value="Rab-GAP-TBC_dom"/>
</dbReference>
<dbReference type="SMART" id="SM00164">
    <property type="entry name" value="TBC"/>
    <property type="match status" value="1"/>
</dbReference>
<dbReference type="OrthoDB" id="294251at2759"/>
<feature type="region of interest" description="Disordered" evidence="2">
    <location>
        <begin position="1"/>
        <end position="42"/>
    </location>
</feature>
<dbReference type="GO" id="GO:0005096">
    <property type="term" value="F:GTPase activator activity"/>
    <property type="evidence" value="ECO:0007669"/>
    <property type="project" value="UniProtKB-KW"/>
</dbReference>
<dbReference type="Gene3D" id="1.10.472.80">
    <property type="entry name" value="Ypt/Rab-GAP domain of gyp1p, domain 3"/>
    <property type="match status" value="1"/>
</dbReference>
<dbReference type="RefSeq" id="XP_022838566.1">
    <property type="nucleotide sequence ID" value="XM_022984841.1"/>
</dbReference>
<dbReference type="EMBL" id="CAID01000003">
    <property type="protein sequence ID" value="CEF97234.1"/>
    <property type="molecule type" value="Genomic_DNA"/>
</dbReference>
<evidence type="ECO:0000313" key="5">
    <source>
        <dbReference type="Proteomes" id="UP000009170"/>
    </source>
</evidence>
<dbReference type="KEGG" id="ota:OT_ostta03g04040"/>
<protein>
    <submittedName>
        <fullName evidence="4">Rab-GTPase-TBC domain</fullName>
    </submittedName>
</protein>
<reference evidence="5" key="1">
    <citation type="journal article" date="2006" name="Proc. Natl. Acad. Sci. U.S.A.">
        <title>Genome analysis of the smallest free-living eukaryote Ostreococcus tauri unveils many unique features.</title>
        <authorList>
            <person name="Derelle E."/>
            <person name="Ferraz C."/>
            <person name="Rombauts S."/>
            <person name="Rouze P."/>
            <person name="Worden A.Z."/>
            <person name="Robbens S."/>
            <person name="Partensky F."/>
            <person name="Degroeve S."/>
            <person name="Echeynie S."/>
            <person name="Cooke R."/>
            <person name="Saeys Y."/>
            <person name="Wuyts J."/>
            <person name="Jabbari K."/>
            <person name="Bowler C."/>
            <person name="Panaud O."/>
            <person name="Piegu B."/>
            <person name="Ball S.G."/>
            <person name="Ral J.-P."/>
            <person name="Bouget F.-Y."/>
            <person name="Piganeau G."/>
            <person name="De Baets B."/>
            <person name="Picard A."/>
            <person name="Delseny M."/>
            <person name="Demaille J."/>
            <person name="Van de Peer Y."/>
            <person name="Moreau H."/>
        </authorList>
    </citation>
    <scope>NUCLEOTIDE SEQUENCE [LARGE SCALE GENOMIC DNA]</scope>
    <source>
        <strain evidence="5">OTTH 0595 / CCAP 157/2 / RCC745</strain>
    </source>
</reference>
<comment type="caution">
    <text evidence="4">The sequence shown here is derived from an EMBL/GenBank/DDBJ whole genome shotgun (WGS) entry which is preliminary data.</text>
</comment>